<accession>A0A7W6EN43</accession>
<keyword evidence="2" id="KW-1185">Reference proteome</keyword>
<proteinExistence type="predicted"/>
<dbReference type="Proteomes" id="UP000541352">
    <property type="component" value="Unassembled WGS sequence"/>
</dbReference>
<evidence type="ECO:0000313" key="1">
    <source>
        <dbReference type="EMBL" id="MBB3836145.1"/>
    </source>
</evidence>
<comment type="caution">
    <text evidence="1">The sequence shown here is derived from an EMBL/GenBank/DDBJ whole genome shotgun (WGS) entry which is preliminary data.</text>
</comment>
<sequence>MTASSTIRKQRLKLDIEVTRKQKKALLSVLKALDIEVKPRELTEEEEDFALGIAVEEGKKEGRLSEKEQEEFLKWMQNEISNQ</sequence>
<reference evidence="1 2" key="1">
    <citation type="submission" date="2020-08" db="EMBL/GenBank/DDBJ databases">
        <title>Genomic Encyclopedia of Type Strains, Phase IV (KMG-IV): sequencing the most valuable type-strain genomes for metagenomic binning, comparative biology and taxonomic classification.</title>
        <authorList>
            <person name="Goeker M."/>
        </authorList>
    </citation>
    <scope>NUCLEOTIDE SEQUENCE [LARGE SCALE GENOMIC DNA]</scope>
    <source>
        <strain evidence="1 2">DSM 17976</strain>
    </source>
</reference>
<organism evidence="1 2">
    <name type="scientific">Runella defluvii</name>
    <dbReference type="NCBI Taxonomy" id="370973"/>
    <lineage>
        <taxon>Bacteria</taxon>
        <taxon>Pseudomonadati</taxon>
        <taxon>Bacteroidota</taxon>
        <taxon>Cytophagia</taxon>
        <taxon>Cytophagales</taxon>
        <taxon>Spirosomataceae</taxon>
        <taxon>Runella</taxon>
    </lineage>
</organism>
<dbReference type="EMBL" id="JACIBY010000001">
    <property type="protein sequence ID" value="MBB3836145.1"/>
    <property type="molecule type" value="Genomic_DNA"/>
</dbReference>
<dbReference type="RefSeq" id="WP_183970931.1">
    <property type="nucleotide sequence ID" value="NZ_JACIBY010000001.1"/>
</dbReference>
<evidence type="ECO:0000313" key="2">
    <source>
        <dbReference type="Proteomes" id="UP000541352"/>
    </source>
</evidence>
<gene>
    <name evidence="1" type="ORF">FHS57_000127</name>
</gene>
<dbReference type="AlphaFoldDB" id="A0A7W6EN43"/>
<name>A0A7W6EN43_9BACT</name>
<protein>
    <submittedName>
        <fullName evidence="1">Uncharacterized protein</fullName>
    </submittedName>
</protein>